<evidence type="ECO:0000313" key="3">
    <source>
        <dbReference type="EMBL" id="CAH2350107.1"/>
    </source>
</evidence>
<evidence type="ECO:0000313" key="4">
    <source>
        <dbReference type="Proteomes" id="UP000837801"/>
    </source>
</evidence>
<feature type="compositionally biased region" description="Acidic residues" evidence="1">
    <location>
        <begin position="254"/>
        <end position="267"/>
    </location>
</feature>
<keyword evidence="2" id="KW-1133">Transmembrane helix</keyword>
<evidence type="ECO:0000256" key="1">
    <source>
        <dbReference type="SAM" id="MobiDB-lite"/>
    </source>
</evidence>
<feature type="transmembrane region" description="Helical" evidence="2">
    <location>
        <begin position="308"/>
        <end position="326"/>
    </location>
</feature>
<accession>A0A9P0QKG9</accession>
<name>A0A9P0QKG9_9ASCO</name>
<dbReference type="AlphaFoldDB" id="A0A9P0QKG9"/>
<feature type="region of interest" description="Disordered" evidence="1">
    <location>
        <begin position="254"/>
        <end position="274"/>
    </location>
</feature>
<gene>
    <name evidence="3" type="ORF">CLIB1423_01S02630</name>
</gene>
<proteinExistence type="predicted"/>
<comment type="caution">
    <text evidence="3">The sequence shown here is derived from an EMBL/GenBank/DDBJ whole genome shotgun (WGS) entry which is preliminary data.</text>
</comment>
<organism evidence="3 4">
    <name type="scientific">[Candida] railenensis</name>
    <dbReference type="NCBI Taxonomy" id="45579"/>
    <lineage>
        <taxon>Eukaryota</taxon>
        <taxon>Fungi</taxon>
        <taxon>Dikarya</taxon>
        <taxon>Ascomycota</taxon>
        <taxon>Saccharomycotina</taxon>
        <taxon>Pichiomycetes</taxon>
        <taxon>Debaryomycetaceae</taxon>
        <taxon>Kurtzmaniella</taxon>
    </lineage>
</organism>
<dbReference type="Proteomes" id="UP000837801">
    <property type="component" value="Unassembled WGS sequence"/>
</dbReference>
<dbReference type="EMBL" id="CAKXYY010000001">
    <property type="protein sequence ID" value="CAH2350107.1"/>
    <property type="molecule type" value="Genomic_DNA"/>
</dbReference>
<reference evidence="3" key="1">
    <citation type="submission" date="2022-03" db="EMBL/GenBank/DDBJ databases">
        <authorList>
            <person name="Legras J.-L."/>
            <person name="Devillers H."/>
            <person name="Grondin C."/>
        </authorList>
    </citation>
    <scope>NUCLEOTIDE SEQUENCE</scope>
    <source>
        <strain evidence="3">CLIB 1423</strain>
    </source>
</reference>
<keyword evidence="2" id="KW-0472">Membrane</keyword>
<sequence length="328" mass="37477">MESLFDAVWSEITLPGSLTITVDQLPILIHSVERHLMKITGLQSPPITNDAHVTSEMNHAINKMTSTRKENLLSRKDALSLINKLLVDIKIIDIDSKLAYGDFNDDFEFYQDHLNNLIIKDNNVVNQGSNSSRTSIVSDFEYEYDYGYEDEEDDLDSIMDMGPLTSSSPSIYDVDPPINHYIRDSLFEINKHHLLIKSKFLYSELLLKDIKQQSGIDLQLLKDLNESNDKVSARIGSLRQELMELSDYMGIEMHEEEEEEEEEEESDYQGSATSDSFSFEIPKSDEFIQNWMLLPKGTPINAPTNETSSTIILFISIFILILSYILSI</sequence>
<keyword evidence="2" id="KW-0812">Transmembrane</keyword>
<protein>
    <submittedName>
        <fullName evidence="3">Uncharacterized protein</fullName>
    </submittedName>
</protein>
<evidence type="ECO:0000256" key="2">
    <source>
        <dbReference type="SAM" id="Phobius"/>
    </source>
</evidence>
<keyword evidence="4" id="KW-1185">Reference proteome</keyword>